<gene>
    <name evidence="1" type="ORF">MRATA1EN22A_LOCUS25323</name>
</gene>
<dbReference type="EMBL" id="OX596090">
    <property type="protein sequence ID" value="CAN0540706.1"/>
    <property type="molecule type" value="Genomic_DNA"/>
</dbReference>
<evidence type="ECO:0000313" key="2">
    <source>
        <dbReference type="Proteomes" id="UP001162501"/>
    </source>
</evidence>
<sequence length="221" mass="23956">MGRPNAQSVGHKGSLYLAWRLTSRVTLNLTALVLNGLVYNVGFEGLYILQDVVLKVIFEIKHTHKRNPGIPPIPPPPPSSPVLINPERERGRGEQTQSNILGEDHFDCCRNHHPTTHIYSRMRGAEMGLVLQGANVQALLLSLCVGQEADGDRNSPSRVQLLAGLPAQARMEAAFGPSAGWAARSPRGSSLQGRRPGNPPALQRSHPPTATSWARGRNLPG</sequence>
<organism evidence="1 2">
    <name type="scientific">Rangifer tarandus platyrhynchus</name>
    <name type="common">Svalbard reindeer</name>
    <dbReference type="NCBI Taxonomy" id="3082113"/>
    <lineage>
        <taxon>Eukaryota</taxon>
        <taxon>Metazoa</taxon>
        <taxon>Chordata</taxon>
        <taxon>Craniata</taxon>
        <taxon>Vertebrata</taxon>
        <taxon>Euteleostomi</taxon>
        <taxon>Mammalia</taxon>
        <taxon>Eutheria</taxon>
        <taxon>Laurasiatheria</taxon>
        <taxon>Artiodactyla</taxon>
        <taxon>Ruminantia</taxon>
        <taxon>Pecora</taxon>
        <taxon>Cervidae</taxon>
        <taxon>Odocoileinae</taxon>
        <taxon>Rangifer</taxon>
    </lineage>
</organism>
<reference evidence="1" key="1">
    <citation type="submission" date="2023-05" db="EMBL/GenBank/DDBJ databases">
        <authorList>
            <consortium name="ELIXIR-Norway"/>
        </authorList>
    </citation>
    <scope>NUCLEOTIDE SEQUENCE</scope>
</reference>
<evidence type="ECO:0000313" key="1">
    <source>
        <dbReference type="EMBL" id="CAN0540706.1"/>
    </source>
</evidence>
<name>A0AC60A0B9_RANTA</name>
<dbReference type="Proteomes" id="UP001162501">
    <property type="component" value="Chromosome 6"/>
</dbReference>
<reference evidence="1" key="2">
    <citation type="submission" date="2025-03" db="EMBL/GenBank/DDBJ databases">
        <authorList>
            <consortium name="ELIXIR-Norway"/>
            <consortium name="Elixir Norway"/>
        </authorList>
    </citation>
    <scope>NUCLEOTIDE SEQUENCE</scope>
</reference>
<protein>
    <submittedName>
        <fullName evidence="1">Uncharacterized protein</fullName>
    </submittedName>
</protein>
<proteinExistence type="predicted"/>
<accession>A0AC60A0B9</accession>